<dbReference type="InterPro" id="IPR036525">
    <property type="entry name" value="Tubulin/FtsZ_GTPase_sf"/>
</dbReference>
<protein>
    <submittedName>
        <fullName evidence="2">Cell division protein FtsZ</fullName>
    </submittedName>
</protein>
<dbReference type="SUPFAM" id="SSF52490">
    <property type="entry name" value="Tubulin nucleotide-binding domain-like"/>
    <property type="match status" value="1"/>
</dbReference>
<accession>A0A484IDY3</accession>
<evidence type="ECO:0000259" key="1">
    <source>
        <dbReference type="Pfam" id="PF00091"/>
    </source>
</evidence>
<dbReference type="RefSeq" id="WP_134485307.1">
    <property type="nucleotide sequence ID" value="NZ_LR216287.1"/>
</dbReference>
<feature type="domain" description="Tubulin/FtsZ GTPase" evidence="1">
    <location>
        <begin position="66"/>
        <end position="158"/>
    </location>
</feature>
<dbReference type="Pfam" id="PF00091">
    <property type="entry name" value="Tubulin"/>
    <property type="match status" value="1"/>
</dbReference>
<dbReference type="AlphaFoldDB" id="A0A484IDY3"/>
<dbReference type="KEGG" id="nfn:NFRAN_3028"/>
<evidence type="ECO:0000313" key="3">
    <source>
        <dbReference type="Proteomes" id="UP000294299"/>
    </source>
</evidence>
<evidence type="ECO:0000313" key="2">
    <source>
        <dbReference type="EMBL" id="VFJ15351.1"/>
    </source>
</evidence>
<name>A0A484IDY3_9ARCH</name>
<keyword evidence="2" id="KW-0131">Cell cycle</keyword>
<gene>
    <name evidence="2" type="ORF">NFRAN_3028</name>
</gene>
<proteinExistence type="predicted"/>
<dbReference type="GO" id="GO:0005525">
    <property type="term" value="F:GTP binding"/>
    <property type="evidence" value="ECO:0007669"/>
    <property type="project" value="InterPro"/>
</dbReference>
<dbReference type="GO" id="GO:0051301">
    <property type="term" value="P:cell division"/>
    <property type="evidence" value="ECO:0007669"/>
    <property type="project" value="UniProtKB-KW"/>
</dbReference>
<dbReference type="GeneID" id="39422134"/>
<dbReference type="InterPro" id="IPR003008">
    <property type="entry name" value="Tubulin_FtsZ_GTPase"/>
</dbReference>
<sequence>MSFVKKSTRCIVGVGDAGSRITIDVIGQINSDYLLITNNSYKTWNSDRTVKIDFRNIINPSHDLMRKAFLDSADNIIRKIYEYQSVILIGNLASRFGAAILPMLAQMLRTKTNIEIVCVAILPFSFEKEKLFRCGVSLSLLSRYIENIIVIDNDAVLRKNHDIPLDEHLKTTNQAISDIIIESINKTFPIKFNLISTSGIRSPSLKDAFLETFSSLTEKINLSDIQKYSLYLYQPNASISAIKNMVESSNNLLPSAQQELNLMSEKNGQTRCHIMVKTDHSIISLYDPLNLFIPKNNILDFEPEIAMDEVKLNNIRDLESSLLI</sequence>
<dbReference type="OrthoDB" id="10400at2157"/>
<reference evidence="2 3" key="1">
    <citation type="submission" date="2019-02" db="EMBL/GenBank/DDBJ databases">
        <authorList>
            <person name="Lehtovirta-Morley E L."/>
        </authorList>
    </citation>
    <scope>NUCLEOTIDE SEQUENCE [LARGE SCALE GENOMIC DNA]</scope>
    <source>
        <strain evidence="2">NFRAN1</strain>
    </source>
</reference>
<dbReference type="Proteomes" id="UP000294299">
    <property type="component" value="Chromosome NFRAN"/>
</dbReference>
<dbReference type="EMBL" id="LR216287">
    <property type="protein sequence ID" value="VFJ15351.1"/>
    <property type="molecule type" value="Genomic_DNA"/>
</dbReference>
<organism evidence="2 3">
    <name type="scientific">Candidatus Nitrosocosmicus franklandianus</name>
    <dbReference type="NCBI Taxonomy" id="1798806"/>
    <lineage>
        <taxon>Archaea</taxon>
        <taxon>Nitrososphaerota</taxon>
        <taxon>Nitrososphaeria</taxon>
        <taxon>Nitrososphaerales</taxon>
        <taxon>Nitrososphaeraceae</taxon>
        <taxon>Candidatus Nitrosocosmicus</taxon>
    </lineage>
</organism>
<keyword evidence="2" id="KW-0132">Cell division</keyword>
<keyword evidence="3" id="KW-1185">Reference proteome</keyword>
<dbReference type="Gene3D" id="3.40.50.1440">
    <property type="entry name" value="Tubulin/FtsZ, GTPase domain"/>
    <property type="match status" value="1"/>
</dbReference>